<dbReference type="Proteomes" id="UP000324550">
    <property type="component" value="Unassembled WGS sequence"/>
</dbReference>
<evidence type="ECO:0000313" key="2">
    <source>
        <dbReference type="Proteomes" id="UP000324550"/>
    </source>
</evidence>
<dbReference type="Pfam" id="PF13585">
    <property type="entry name" value="CHU_C"/>
    <property type="match status" value="1"/>
</dbReference>
<gene>
    <name evidence="1" type="ORF">FVF61_11805</name>
</gene>
<protein>
    <submittedName>
        <fullName evidence="1">T9SS type B sorting domain-containing protein</fullName>
    </submittedName>
</protein>
<dbReference type="EMBL" id="VSFC01000053">
    <property type="protein sequence ID" value="TYA52783.1"/>
    <property type="molecule type" value="Genomic_DNA"/>
</dbReference>
<feature type="non-terminal residue" evidence="1">
    <location>
        <position position="1"/>
    </location>
</feature>
<evidence type="ECO:0000313" key="1">
    <source>
        <dbReference type="EMBL" id="TYA52783.1"/>
    </source>
</evidence>
<name>A0A5D0G126_9FLAO</name>
<dbReference type="OrthoDB" id="607469at2"/>
<dbReference type="AlphaFoldDB" id="A0A5D0G126"/>
<reference evidence="1 2" key="1">
    <citation type="submission" date="2019-08" db="EMBL/GenBank/DDBJ databases">
        <title>Formosa sediminis sp. nov., isolated from marine sediment.</title>
        <authorList>
            <person name="Cao W.R."/>
        </authorList>
    </citation>
    <scope>NUCLEOTIDE SEQUENCE [LARGE SCALE GENOMIC DNA]</scope>
    <source>
        <strain evidence="1 2">1494</strain>
    </source>
</reference>
<dbReference type="NCBIfam" id="TIGR04131">
    <property type="entry name" value="Bac_Flav_CTERM"/>
    <property type="match status" value="1"/>
</dbReference>
<organism evidence="1 2">
    <name type="scientific">Formosa maritima</name>
    <dbReference type="NCBI Taxonomy" id="2592046"/>
    <lineage>
        <taxon>Bacteria</taxon>
        <taxon>Pseudomonadati</taxon>
        <taxon>Bacteroidota</taxon>
        <taxon>Flavobacteriia</taxon>
        <taxon>Flavobacteriales</taxon>
        <taxon>Flavobacteriaceae</taxon>
        <taxon>Formosa</taxon>
    </lineage>
</organism>
<dbReference type="RefSeq" id="WP_148456678.1">
    <property type="nucleotide sequence ID" value="NZ_VSFC01000053.1"/>
</dbReference>
<proteinExistence type="predicted"/>
<comment type="caution">
    <text evidence="1">The sequence shown here is derived from an EMBL/GenBank/DDBJ whole genome shotgun (WGS) entry which is preliminary data.</text>
</comment>
<accession>A0A5D0G126</accession>
<dbReference type="InterPro" id="IPR026341">
    <property type="entry name" value="T9SS_type_B"/>
</dbReference>
<sequence length="242" mass="26783">ESVSINPLVEIEYACVNNAPSNIVTVTVDDSITNPDDLDYSLNGGPYQASNVFIDVTPGTGHYIDVRHTNGCIQRTELFDITTFDPLVLTLSDGEINEIIATATGGSGEYTFTLNGIDYGSENVFIISESGTYTVTVTDSNGCVATASRHFEFVDICIPNYFTPNGDGNLDGWAPGCVIHYPNLDFDIFDRYGRKIATLRIGQTWDGRYHGEELPTGDYWYVVRLNDPNDNRSFVGHFTLYR</sequence>
<keyword evidence="2" id="KW-1185">Reference proteome</keyword>